<comment type="similarity">
    <text evidence="2 11">Belongs to the folylpolyglutamate synthase family.</text>
</comment>
<dbReference type="NCBIfam" id="TIGR01499">
    <property type="entry name" value="folC"/>
    <property type="match status" value="1"/>
</dbReference>
<evidence type="ECO:0000256" key="6">
    <source>
        <dbReference type="ARBA" id="ARBA00022741"/>
    </source>
</evidence>
<reference evidence="14 15" key="1">
    <citation type="submission" date="2017-07" db="EMBL/GenBank/DDBJ databases">
        <title>The genome sequence of Paludifilum halophilum highlights mechanisms for microbial adaptation to high salt environemnts.</title>
        <authorList>
            <person name="Belbahri L."/>
        </authorList>
    </citation>
    <scope>NUCLEOTIDE SEQUENCE [LARGE SCALE GENOMIC DNA]</scope>
    <source>
        <strain evidence="14 15">DSM 102817</strain>
    </source>
</reference>
<accession>A0A235B7Q0</accession>
<evidence type="ECO:0000256" key="1">
    <source>
        <dbReference type="ARBA" id="ARBA00001946"/>
    </source>
</evidence>
<name>A0A235B7Q0_9BACL</name>
<organism evidence="14 15">
    <name type="scientific">Paludifilum halophilum</name>
    <dbReference type="NCBI Taxonomy" id="1642702"/>
    <lineage>
        <taxon>Bacteria</taxon>
        <taxon>Bacillati</taxon>
        <taxon>Bacillota</taxon>
        <taxon>Bacilli</taxon>
        <taxon>Bacillales</taxon>
        <taxon>Thermoactinomycetaceae</taxon>
        <taxon>Paludifilum</taxon>
    </lineage>
</organism>
<dbReference type="PROSITE" id="PS01011">
    <property type="entry name" value="FOLYLPOLYGLU_SYNT_1"/>
    <property type="match status" value="1"/>
</dbReference>
<proteinExistence type="inferred from homology"/>
<dbReference type="InterPro" id="IPR036615">
    <property type="entry name" value="Mur_ligase_C_dom_sf"/>
</dbReference>
<keyword evidence="7 11" id="KW-0067">ATP-binding</keyword>
<dbReference type="Pfam" id="PF02875">
    <property type="entry name" value="Mur_ligase_C"/>
    <property type="match status" value="1"/>
</dbReference>
<dbReference type="Gene3D" id="3.40.1190.10">
    <property type="entry name" value="Mur-like, catalytic domain"/>
    <property type="match status" value="1"/>
</dbReference>
<dbReference type="PANTHER" id="PTHR11136">
    <property type="entry name" value="FOLYLPOLYGLUTAMATE SYNTHASE-RELATED"/>
    <property type="match status" value="1"/>
</dbReference>
<dbReference type="GO" id="GO:0004326">
    <property type="term" value="F:tetrahydrofolylpolyglutamate synthase activity"/>
    <property type="evidence" value="ECO:0007669"/>
    <property type="project" value="UniProtKB-EC"/>
</dbReference>
<dbReference type="PIRSF" id="PIRSF001563">
    <property type="entry name" value="Folylpolyglu_synth"/>
    <property type="match status" value="1"/>
</dbReference>
<evidence type="ECO:0000256" key="11">
    <source>
        <dbReference type="PIRNR" id="PIRNR001563"/>
    </source>
</evidence>
<dbReference type="InterPro" id="IPR018109">
    <property type="entry name" value="Folylpolyglutamate_synth_CS"/>
</dbReference>
<dbReference type="GO" id="GO:0008841">
    <property type="term" value="F:dihydrofolate synthase activity"/>
    <property type="evidence" value="ECO:0007669"/>
    <property type="project" value="TreeGrafter"/>
</dbReference>
<dbReference type="InterPro" id="IPR013221">
    <property type="entry name" value="Mur_ligase_cen"/>
</dbReference>
<protein>
    <recommendedName>
        <fullName evidence="3">tetrahydrofolate synthase</fullName>
        <ecNumber evidence="3">6.3.2.17</ecNumber>
    </recommendedName>
    <alternativeName>
        <fullName evidence="9">Tetrahydrofolylpolyglutamate synthase</fullName>
    </alternativeName>
</protein>
<evidence type="ECO:0000256" key="2">
    <source>
        <dbReference type="ARBA" id="ARBA00008276"/>
    </source>
</evidence>
<evidence type="ECO:0000256" key="10">
    <source>
        <dbReference type="ARBA" id="ARBA00047493"/>
    </source>
</evidence>
<comment type="cofactor">
    <cofactor evidence="1">
        <name>Mg(2+)</name>
        <dbReference type="ChEBI" id="CHEBI:18420"/>
    </cofactor>
</comment>
<feature type="domain" description="Mur ligase central" evidence="13">
    <location>
        <begin position="59"/>
        <end position="286"/>
    </location>
</feature>
<dbReference type="SUPFAM" id="SSF53244">
    <property type="entry name" value="MurD-like peptide ligases, peptide-binding domain"/>
    <property type="match status" value="1"/>
</dbReference>
<sequence length="447" mass="49736">MGPKGARQMTEEIDFTSSEDVFQWMEQGCETGIRPGLERMEEVLERMGRPERRLKYIHIAGTNGKGSTAAMIASVLNEAGYPTGMFTSPYINHWSERISMDGEPIGEEAFNHWAGQVAAVVEKLAEEGMERPTPFEFWTLVAINYFAREALPWFVVWETGLGGRLDSTNVVYPLVSVITSIGHDHMNLLGESLSEIAAEKAGIIKPGVPVLTTCREEAAAQVLKEKAEENNSRFYRIDRDFYGQELPGEKEGAYFRFSGPFRDIEPVTIPLAGSHQVTNGTAALMTLEVLRQYYATVLDDEDILRGMERTEWPGRLERVSKQPQILLDGAHNPEAACALARALSSYTYDSLHLLIGVLEDKDVQGILSPLLPLADRVVATQPEHPRAMPAEKLGEQVRFFQPEAKVEAYGSSREGLEALTRWAGENDLILVTGTLFLVSELRQSLCT</sequence>
<dbReference type="InterPro" id="IPR004101">
    <property type="entry name" value="Mur_ligase_C"/>
</dbReference>
<dbReference type="SUPFAM" id="SSF53623">
    <property type="entry name" value="MurD-like peptide ligases, catalytic domain"/>
    <property type="match status" value="1"/>
</dbReference>
<dbReference type="Pfam" id="PF08245">
    <property type="entry name" value="Mur_ligase_M"/>
    <property type="match status" value="1"/>
</dbReference>
<evidence type="ECO:0000256" key="8">
    <source>
        <dbReference type="ARBA" id="ARBA00022842"/>
    </source>
</evidence>
<feature type="domain" description="Mur ligase C-terminal" evidence="12">
    <location>
        <begin position="314"/>
        <end position="434"/>
    </location>
</feature>
<dbReference type="PANTHER" id="PTHR11136:SF0">
    <property type="entry name" value="DIHYDROFOLATE SYNTHETASE-RELATED"/>
    <property type="match status" value="1"/>
</dbReference>
<keyword evidence="15" id="KW-1185">Reference proteome</keyword>
<dbReference type="InterPro" id="IPR036565">
    <property type="entry name" value="Mur-like_cat_sf"/>
</dbReference>
<evidence type="ECO:0000256" key="9">
    <source>
        <dbReference type="ARBA" id="ARBA00030592"/>
    </source>
</evidence>
<keyword evidence="8" id="KW-0460">Magnesium</keyword>
<evidence type="ECO:0000256" key="4">
    <source>
        <dbReference type="ARBA" id="ARBA00022598"/>
    </source>
</evidence>
<evidence type="ECO:0000256" key="5">
    <source>
        <dbReference type="ARBA" id="ARBA00022723"/>
    </source>
</evidence>
<dbReference type="OrthoDB" id="9809356at2"/>
<comment type="caution">
    <text evidence="14">The sequence shown here is derived from an EMBL/GenBank/DDBJ whole genome shotgun (WGS) entry which is preliminary data.</text>
</comment>
<dbReference type="GO" id="GO:0005737">
    <property type="term" value="C:cytoplasm"/>
    <property type="evidence" value="ECO:0007669"/>
    <property type="project" value="TreeGrafter"/>
</dbReference>
<evidence type="ECO:0000313" key="14">
    <source>
        <dbReference type="EMBL" id="OYD08271.1"/>
    </source>
</evidence>
<keyword evidence="6 11" id="KW-0547">Nucleotide-binding</keyword>
<comment type="catalytic activity">
    <reaction evidence="10">
        <text>(6S)-5,6,7,8-tetrahydrofolyl-(gamma-L-Glu)(n) + L-glutamate + ATP = (6S)-5,6,7,8-tetrahydrofolyl-(gamma-L-Glu)(n+1) + ADP + phosphate + H(+)</text>
        <dbReference type="Rhea" id="RHEA:10580"/>
        <dbReference type="Rhea" id="RHEA-COMP:14738"/>
        <dbReference type="Rhea" id="RHEA-COMP:14740"/>
        <dbReference type="ChEBI" id="CHEBI:15378"/>
        <dbReference type="ChEBI" id="CHEBI:29985"/>
        <dbReference type="ChEBI" id="CHEBI:30616"/>
        <dbReference type="ChEBI" id="CHEBI:43474"/>
        <dbReference type="ChEBI" id="CHEBI:141005"/>
        <dbReference type="ChEBI" id="CHEBI:456216"/>
        <dbReference type="EC" id="6.3.2.17"/>
    </reaction>
</comment>
<dbReference type="InterPro" id="IPR001645">
    <property type="entry name" value="Folylpolyglutamate_synth"/>
</dbReference>
<dbReference type="GO" id="GO:0005524">
    <property type="term" value="F:ATP binding"/>
    <property type="evidence" value="ECO:0007669"/>
    <property type="project" value="UniProtKB-KW"/>
</dbReference>
<dbReference type="FunFam" id="3.40.1190.10:FF:000011">
    <property type="entry name" value="Folylpolyglutamate synthase/dihydrofolate synthase"/>
    <property type="match status" value="1"/>
</dbReference>
<evidence type="ECO:0000259" key="12">
    <source>
        <dbReference type="Pfam" id="PF02875"/>
    </source>
</evidence>
<dbReference type="EC" id="6.3.2.17" evidence="3"/>
<dbReference type="AlphaFoldDB" id="A0A235B7Q0"/>
<evidence type="ECO:0000256" key="7">
    <source>
        <dbReference type="ARBA" id="ARBA00022840"/>
    </source>
</evidence>
<evidence type="ECO:0000259" key="13">
    <source>
        <dbReference type="Pfam" id="PF08245"/>
    </source>
</evidence>
<evidence type="ECO:0000313" key="15">
    <source>
        <dbReference type="Proteomes" id="UP000215459"/>
    </source>
</evidence>
<dbReference type="EMBL" id="NOWF01000003">
    <property type="protein sequence ID" value="OYD08271.1"/>
    <property type="molecule type" value="Genomic_DNA"/>
</dbReference>
<evidence type="ECO:0000256" key="3">
    <source>
        <dbReference type="ARBA" id="ARBA00013025"/>
    </source>
</evidence>
<dbReference type="Gene3D" id="3.90.190.20">
    <property type="entry name" value="Mur ligase, C-terminal domain"/>
    <property type="match status" value="1"/>
</dbReference>
<keyword evidence="4 11" id="KW-0436">Ligase</keyword>
<dbReference type="Proteomes" id="UP000215459">
    <property type="component" value="Unassembled WGS sequence"/>
</dbReference>
<keyword evidence="5" id="KW-0479">Metal-binding</keyword>
<gene>
    <name evidence="14" type="ORF">CHM34_05310</name>
</gene>
<dbReference type="GO" id="GO:0046872">
    <property type="term" value="F:metal ion binding"/>
    <property type="evidence" value="ECO:0007669"/>
    <property type="project" value="UniProtKB-KW"/>
</dbReference>